<dbReference type="Proteomes" id="UP001437460">
    <property type="component" value="Unassembled WGS sequence"/>
</dbReference>
<accession>A0ABV1HHU3</accession>
<proteinExistence type="predicted"/>
<feature type="DNA-binding region" description="H-T-H motif" evidence="2">
    <location>
        <begin position="33"/>
        <end position="52"/>
    </location>
</feature>
<evidence type="ECO:0000256" key="2">
    <source>
        <dbReference type="PROSITE-ProRule" id="PRU00335"/>
    </source>
</evidence>
<reference evidence="4 5" key="1">
    <citation type="submission" date="2024-03" db="EMBL/GenBank/DDBJ databases">
        <title>Human intestinal bacterial collection.</title>
        <authorList>
            <person name="Pauvert C."/>
            <person name="Hitch T.C.A."/>
            <person name="Clavel T."/>
        </authorList>
    </citation>
    <scope>NUCLEOTIDE SEQUENCE [LARGE SCALE GENOMIC DNA]</scope>
    <source>
        <strain evidence="4 5">CLA-AP-H27</strain>
    </source>
</reference>
<dbReference type="InterPro" id="IPR050624">
    <property type="entry name" value="HTH-type_Tx_Regulator"/>
</dbReference>
<gene>
    <name evidence="4" type="ORF">WMO41_01540</name>
</gene>
<keyword evidence="5" id="KW-1185">Reference proteome</keyword>
<dbReference type="InterPro" id="IPR001647">
    <property type="entry name" value="HTH_TetR"/>
</dbReference>
<evidence type="ECO:0000259" key="3">
    <source>
        <dbReference type="PROSITE" id="PS50977"/>
    </source>
</evidence>
<keyword evidence="1 2" id="KW-0238">DNA-binding</keyword>
<protein>
    <submittedName>
        <fullName evidence="4">TetR/AcrR family transcriptional regulator</fullName>
    </submittedName>
</protein>
<dbReference type="PANTHER" id="PTHR43479">
    <property type="entry name" value="ACREF/ENVCD OPERON REPRESSOR-RELATED"/>
    <property type="match status" value="1"/>
</dbReference>
<organism evidence="4 5">
    <name type="scientific">Ventrimonas faecis</name>
    <dbReference type="NCBI Taxonomy" id="3133170"/>
    <lineage>
        <taxon>Bacteria</taxon>
        <taxon>Bacillati</taxon>
        <taxon>Bacillota</taxon>
        <taxon>Clostridia</taxon>
        <taxon>Lachnospirales</taxon>
        <taxon>Lachnospiraceae</taxon>
        <taxon>Ventrimonas</taxon>
    </lineage>
</organism>
<dbReference type="PROSITE" id="PS50977">
    <property type="entry name" value="HTH_TETR_2"/>
    <property type="match status" value="1"/>
</dbReference>
<sequence>MRTKDEFNEQKQRQQLLNAAWKLFYQNGYQNTTMEDILKEAHCSKGRFYYYFHAKAELLDSMYELFDEKYEEFYRNIDKTLGSFEQLLLLNRFMFDFMSRQIGRELLTSLYISQLSGTTGIRFWGEQRSFVKIILEIVKCGQERGEIRTDLDCHTLAADIVAEERSQLISWCLADGTYDLAAVSIPKLERSYIGYSSQYEVKKEQ</sequence>
<evidence type="ECO:0000313" key="4">
    <source>
        <dbReference type="EMBL" id="MEQ2561875.1"/>
    </source>
</evidence>
<evidence type="ECO:0000256" key="1">
    <source>
        <dbReference type="ARBA" id="ARBA00023125"/>
    </source>
</evidence>
<dbReference type="SUPFAM" id="SSF46689">
    <property type="entry name" value="Homeodomain-like"/>
    <property type="match status" value="1"/>
</dbReference>
<name>A0ABV1HHU3_9FIRM</name>
<dbReference type="SUPFAM" id="SSF48498">
    <property type="entry name" value="Tetracyclin repressor-like, C-terminal domain"/>
    <property type="match status" value="1"/>
</dbReference>
<evidence type="ECO:0000313" key="5">
    <source>
        <dbReference type="Proteomes" id="UP001437460"/>
    </source>
</evidence>
<dbReference type="Pfam" id="PF00440">
    <property type="entry name" value="TetR_N"/>
    <property type="match status" value="1"/>
</dbReference>
<dbReference type="PRINTS" id="PR00455">
    <property type="entry name" value="HTHTETR"/>
</dbReference>
<dbReference type="InterPro" id="IPR036271">
    <property type="entry name" value="Tet_transcr_reg_TetR-rel_C_sf"/>
</dbReference>
<dbReference type="PANTHER" id="PTHR43479:SF11">
    <property type="entry name" value="ACREF_ENVCD OPERON REPRESSOR-RELATED"/>
    <property type="match status" value="1"/>
</dbReference>
<dbReference type="EMBL" id="JBBMFJ010000002">
    <property type="protein sequence ID" value="MEQ2561875.1"/>
    <property type="molecule type" value="Genomic_DNA"/>
</dbReference>
<dbReference type="InterPro" id="IPR009057">
    <property type="entry name" value="Homeodomain-like_sf"/>
</dbReference>
<feature type="domain" description="HTH tetR-type" evidence="3">
    <location>
        <begin position="10"/>
        <end position="70"/>
    </location>
</feature>
<dbReference type="Gene3D" id="1.10.357.10">
    <property type="entry name" value="Tetracycline Repressor, domain 2"/>
    <property type="match status" value="1"/>
</dbReference>
<comment type="caution">
    <text evidence="4">The sequence shown here is derived from an EMBL/GenBank/DDBJ whole genome shotgun (WGS) entry which is preliminary data.</text>
</comment>